<protein>
    <submittedName>
        <fullName evidence="7">Metallo-dependent hydrolase</fullName>
    </submittedName>
</protein>
<comment type="cofactor">
    <cofactor evidence="1">
        <name>Zn(2+)</name>
        <dbReference type="ChEBI" id="CHEBI:29105"/>
    </cofactor>
</comment>
<dbReference type="PANTHER" id="PTHR11271">
    <property type="entry name" value="GUANINE DEAMINASE"/>
    <property type="match status" value="1"/>
</dbReference>
<organism evidence="7 8">
    <name type="scientific">Plenodomus tracheiphilus IPT5</name>
    <dbReference type="NCBI Taxonomy" id="1408161"/>
    <lineage>
        <taxon>Eukaryota</taxon>
        <taxon>Fungi</taxon>
        <taxon>Dikarya</taxon>
        <taxon>Ascomycota</taxon>
        <taxon>Pezizomycotina</taxon>
        <taxon>Dothideomycetes</taxon>
        <taxon>Pleosporomycetidae</taxon>
        <taxon>Pleosporales</taxon>
        <taxon>Pleosporineae</taxon>
        <taxon>Leptosphaeriaceae</taxon>
        <taxon>Plenodomus</taxon>
    </lineage>
</organism>
<keyword evidence="8" id="KW-1185">Reference proteome</keyword>
<accession>A0A6A7AZE5</accession>
<dbReference type="Proteomes" id="UP000799423">
    <property type="component" value="Unassembled WGS sequence"/>
</dbReference>
<feature type="non-terminal residue" evidence="7">
    <location>
        <position position="465"/>
    </location>
</feature>
<dbReference type="AlphaFoldDB" id="A0A6A7AZE5"/>
<evidence type="ECO:0000256" key="3">
    <source>
        <dbReference type="ARBA" id="ARBA00022801"/>
    </source>
</evidence>
<dbReference type="InterPro" id="IPR032466">
    <property type="entry name" value="Metal_Hydrolase"/>
</dbReference>
<keyword evidence="5" id="KW-0732">Signal</keyword>
<dbReference type="EMBL" id="MU006316">
    <property type="protein sequence ID" value="KAF2848661.1"/>
    <property type="molecule type" value="Genomic_DNA"/>
</dbReference>
<evidence type="ECO:0000256" key="2">
    <source>
        <dbReference type="ARBA" id="ARBA00022723"/>
    </source>
</evidence>
<dbReference type="SUPFAM" id="SSF51338">
    <property type="entry name" value="Composite domain of metallo-dependent hydrolases"/>
    <property type="match status" value="1"/>
</dbReference>
<dbReference type="InterPro" id="IPR011059">
    <property type="entry name" value="Metal-dep_hydrolase_composite"/>
</dbReference>
<dbReference type="OrthoDB" id="194468at2759"/>
<feature type="domain" description="Amidohydrolase-related" evidence="6">
    <location>
        <begin position="79"/>
        <end position="437"/>
    </location>
</feature>
<evidence type="ECO:0000313" key="8">
    <source>
        <dbReference type="Proteomes" id="UP000799423"/>
    </source>
</evidence>
<sequence length="465" mass="50898">MRFSSPATLALGLASLSNASSILFTDATIITFNNDTLRTEVLYNSSLLIENDKIKAIYNGTNPDSVSSATETIDATGKIISPGFIDTHHHLWQTALKTIASNTTLAEYFQRYGEFGPTIQNFSPEDKYLGQLTGSLELINAGTTTVLDHAHGDSSDETADAIFDATLASQLRTIHAFAIHQLPNNYTLDDQMSKLVALKNDPRLSNNSLVTVGLAFDAFDNTPNSTISQLWDIVQTQNLSTVTTHTLGGPWVVGNTPSLLHSLGWLNTTTPIIFSHASFISPPDLTALRSTNQYISTTPESELHYGHLHPVANLIQDQTALGVDTHFTFSTDMVGQARIWLQKLRAERFEPVLIGEKKIPLNNPMSVEQAFHLITRAGALALRRPDLGIISRGAKADVVVFDGESPNMLGWGDAVAAIVLHSNVGDVEHVVIGGEWVKRDGKLLFGGYRDVKRRFLESARRIQRV</sequence>
<dbReference type="SUPFAM" id="SSF51556">
    <property type="entry name" value="Metallo-dependent hydrolases"/>
    <property type="match status" value="1"/>
</dbReference>
<dbReference type="PANTHER" id="PTHR11271:SF37">
    <property type="entry name" value="FAMILY PROTEIN, PUTATIVE (AFU_ORTHOLOGUE AFUA_4G00460)-RELATED"/>
    <property type="match status" value="1"/>
</dbReference>
<reference evidence="7" key="1">
    <citation type="submission" date="2020-01" db="EMBL/GenBank/DDBJ databases">
        <authorList>
            <consortium name="DOE Joint Genome Institute"/>
            <person name="Haridas S."/>
            <person name="Albert R."/>
            <person name="Binder M."/>
            <person name="Bloem J."/>
            <person name="Labutti K."/>
            <person name="Salamov A."/>
            <person name="Andreopoulos B."/>
            <person name="Baker S.E."/>
            <person name="Barry K."/>
            <person name="Bills G."/>
            <person name="Bluhm B.H."/>
            <person name="Cannon C."/>
            <person name="Castanera R."/>
            <person name="Culley D.E."/>
            <person name="Daum C."/>
            <person name="Ezra D."/>
            <person name="Gonzalez J.B."/>
            <person name="Henrissat B."/>
            <person name="Kuo A."/>
            <person name="Liang C."/>
            <person name="Lipzen A."/>
            <person name="Lutzoni F."/>
            <person name="Magnuson J."/>
            <person name="Mondo S."/>
            <person name="Nolan M."/>
            <person name="Ohm R."/>
            <person name="Pangilinan J."/>
            <person name="Park H.-J."/>
            <person name="Ramirez L."/>
            <person name="Alfaro M."/>
            <person name="Sun H."/>
            <person name="Tritt A."/>
            <person name="Yoshinaga Y."/>
            <person name="Zwiers L.-H."/>
            <person name="Turgeon B.G."/>
            <person name="Goodwin S.B."/>
            <person name="Spatafora J.W."/>
            <person name="Crous P.W."/>
            <person name="Grigoriev I.V."/>
        </authorList>
    </citation>
    <scope>NUCLEOTIDE SEQUENCE</scope>
    <source>
        <strain evidence="7">IPT5</strain>
    </source>
</reference>
<proteinExistence type="predicted"/>
<keyword evidence="2" id="KW-0479">Metal-binding</keyword>
<evidence type="ECO:0000256" key="1">
    <source>
        <dbReference type="ARBA" id="ARBA00001947"/>
    </source>
</evidence>
<dbReference type="Pfam" id="PF01979">
    <property type="entry name" value="Amidohydro_1"/>
    <property type="match status" value="1"/>
</dbReference>
<dbReference type="InterPro" id="IPR006680">
    <property type="entry name" value="Amidohydro-rel"/>
</dbReference>
<evidence type="ECO:0000256" key="4">
    <source>
        <dbReference type="ARBA" id="ARBA00022833"/>
    </source>
</evidence>
<dbReference type="Gene3D" id="2.30.40.10">
    <property type="entry name" value="Urease, subunit C, domain 1"/>
    <property type="match status" value="1"/>
</dbReference>
<gene>
    <name evidence="7" type="ORF">T440DRAFT_428312</name>
</gene>
<keyword evidence="4" id="KW-0862">Zinc</keyword>
<name>A0A6A7AZE5_9PLEO</name>
<dbReference type="GO" id="GO:0019239">
    <property type="term" value="F:deaminase activity"/>
    <property type="evidence" value="ECO:0007669"/>
    <property type="project" value="TreeGrafter"/>
</dbReference>
<dbReference type="GO" id="GO:0046872">
    <property type="term" value="F:metal ion binding"/>
    <property type="evidence" value="ECO:0007669"/>
    <property type="project" value="UniProtKB-KW"/>
</dbReference>
<dbReference type="Gene3D" id="3.20.20.140">
    <property type="entry name" value="Metal-dependent hydrolases"/>
    <property type="match status" value="1"/>
</dbReference>
<feature type="signal peptide" evidence="5">
    <location>
        <begin position="1"/>
        <end position="19"/>
    </location>
</feature>
<keyword evidence="3 7" id="KW-0378">Hydrolase</keyword>
<evidence type="ECO:0000256" key="5">
    <source>
        <dbReference type="SAM" id="SignalP"/>
    </source>
</evidence>
<dbReference type="GO" id="GO:0005829">
    <property type="term" value="C:cytosol"/>
    <property type="evidence" value="ECO:0007669"/>
    <property type="project" value="TreeGrafter"/>
</dbReference>
<dbReference type="InterPro" id="IPR051607">
    <property type="entry name" value="Metallo-dep_hydrolases"/>
</dbReference>
<feature type="chain" id="PRO_5025650595" evidence="5">
    <location>
        <begin position="20"/>
        <end position="465"/>
    </location>
</feature>
<evidence type="ECO:0000259" key="6">
    <source>
        <dbReference type="Pfam" id="PF01979"/>
    </source>
</evidence>
<evidence type="ECO:0000313" key="7">
    <source>
        <dbReference type="EMBL" id="KAF2848661.1"/>
    </source>
</evidence>